<comment type="caution">
    <text evidence="2">The sequence shown here is derived from an EMBL/GenBank/DDBJ whole genome shotgun (WGS) entry which is preliminary data.</text>
</comment>
<evidence type="ECO:0000313" key="3">
    <source>
        <dbReference type="Proteomes" id="UP000682733"/>
    </source>
</evidence>
<evidence type="ECO:0000313" key="1">
    <source>
        <dbReference type="EMBL" id="CAF1442360.1"/>
    </source>
</evidence>
<dbReference type="Proteomes" id="UP000677228">
    <property type="component" value="Unassembled WGS sequence"/>
</dbReference>
<proteinExistence type="predicted"/>
<dbReference type="AlphaFoldDB" id="A0A8S2T3Q0"/>
<dbReference type="Proteomes" id="UP000682733">
    <property type="component" value="Unassembled WGS sequence"/>
</dbReference>
<gene>
    <name evidence="1" type="ORF">OVA965_LOCUS34493</name>
    <name evidence="2" type="ORF">TMI583_LOCUS35418</name>
</gene>
<sequence>MSSTLSDFGKILIENIREAANIEFNLTSILSQEEVKWLDNYRQSCGSDPNMLFFGMFPIIAHFSNRSHYLDLFYKANTFNLYSVIIGPSANMEILNEAVKKVDRLFSSHYRRQQMIGKKEVMTGSTLSNINGLSLRKELATRDKLILSDKLDSTFSKLGVFDPKEKAEESLLLCEAFDRIRNNTRRTGSTVDYIEDAKLSILGATIGMRYNRV</sequence>
<dbReference type="EMBL" id="CAJNOK010029013">
    <property type="protein sequence ID" value="CAF1442360.1"/>
    <property type="molecule type" value="Genomic_DNA"/>
</dbReference>
<organism evidence="2 3">
    <name type="scientific">Didymodactylos carnosus</name>
    <dbReference type="NCBI Taxonomy" id="1234261"/>
    <lineage>
        <taxon>Eukaryota</taxon>
        <taxon>Metazoa</taxon>
        <taxon>Spiralia</taxon>
        <taxon>Gnathifera</taxon>
        <taxon>Rotifera</taxon>
        <taxon>Eurotatoria</taxon>
        <taxon>Bdelloidea</taxon>
        <taxon>Philodinida</taxon>
        <taxon>Philodinidae</taxon>
        <taxon>Didymodactylos</taxon>
    </lineage>
</organism>
<protein>
    <submittedName>
        <fullName evidence="2">Uncharacterized protein</fullName>
    </submittedName>
</protein>
<reference evidence="2" key="1">
    <citation type="submission" date="2021-02" db="EMBL/GenBank/DDBJ databases">
        <authorList>
            <person name="Nowell W R."/>
        </authorList>
    </citation>
    <scope>NUCLEOTIDE SEQUENCE</scope>
</reference>
<name>A0A8S2T3Q0_9BILA</name>
<evidence type="ECO:0000313" key="2">
    <source>
        <dbReference type="EMBL" id="CAF4238532.1"/>
    </source>
</evidence>
<accession>A0A8S2T3Q0</accession>
<dbReference type="EMBL" id="CAJOBA010050830">
    <property type="protein sequence ID" value="CAF4238532.1"/>
    <property type="molecule type" value="Genomic_DNA"/>
</dbReference>